<dbReference type="Proteomes" id="UP000092971">
    <property type="component" value="Chromosome"/>
</dbReference>
<evidence type="ECO:0000256" key="1">
    <source>
        <dbReference type="SAM" id="MobiDB-lite"/>
    </source>
</evidence>
<protein>
    <recommendedName>
        <fullName evidence="2">Probable zinc-binding domain-containing protein</fullName>
    </recommendedName>
</protein>
<dbReference type="EMBL" id="CP014672">
    <property type="protein sequence ID" value="ANW97699.1"/>
    <property type="molecule type" value="Genomic_DNA"/>
</dbReference>
<name>A0A1B1YAE5_THEST</name>
<feature type="domain" description="Probable zinc-binding" evidence="2">
    <location>
        <begin position="17"/>
        <end position="58"/>
    </location>
</feature>
<evidence type="ECO:0000313" key="4">
    <source>
        <dbReference type="Proteomes" id="UP000092971"/>
    </source>
</evidence>
<sequence length="74" mass="8713">MNMKETREIGRIAAISVKCKTCGKVFAMNRREILWYSNMGFPLPKRCPECRAKRRKEREKNEKKIKNAHASQSE</sequence>
<reference evidence="3 4" key="1">
    <citation type="submission" date="2016-02" db="EMBL/GenBank/DDBJ databases">
        <title>Comparison of Clostridium stercorarium subspecies using comparative genomics and transcriptomics.</title>
        <authorList>
            <person name="Schellenberg J."/>
            <person name="Thallinger G."/>
            <person name="Levin D.B."/>
            <person name="Zhang X."/>
            <person name="Alvare G."/>
            <person name="Fristensky B."/>
            <person name="Sparling R."/>
        </authorList>
    </citation>
    <scope>NUCLEOTIDE SEQUENCE [LARGE SCALE GENOMIC DNA]</scope>
    <source>
        <strain evidence="3 4">DSM 2910</strain>
    </source>
</reference>
<dbReference type="Pfam" id="PF13451">
    <property type="entry name" value="zf_Tbcl"/>
    <property type="match status" value="1"/>
</dbReference>
<proteinExistence type="predicted"/>
<organism evidence="3 4">
    <name type="scientific">Thermoclostridium stercorarium subsp. thermolacticum DSM 2910</name>
    <dbReference type="NCBI Taxonomy" id="1121336"/>
    <lineage>
        <taxon>Bacteria</taxon>
        <taxon>Bacillati</taxon>
        <taxon>Bacillota</taxon>
        <taxon>Clostridia</taxon>
        <taxon>Eubacteriales</taxon>
        <taxon>Oscillospiraceae</taxon>
        <taxon>Thermoclostridium</taxon>
    </lineage>
</organism>
<gene>
    <name evidence="3" type="ORF">CSTERTH_00955</name>
</gene>
<evidence type="ECO:0000259" key="2">
    <source>
        <dbReference type="Pfam" id="PF13451"/>
    </source>
</evidence>
<accession>A0A1B1YAE5</accession>
<dbReference type="OrthoDB" id="9936455at2"/>
<dbReference type="AlphaFoldDB" id="A0A1B1YAE5"/>
<dbReference type="InterPro" id="IPR025306">
    <property type="entry name" value="Zn-bnd_dom_prob"/>
</dbReference>
<feature type="region of interest" description="Disordered" evidence="1">
    <location>
        <begin position="52"/>
        <end position="74"/>
    </location>
</feature>
<evidence type="ECO:0000313" key="3">
    <source>
        <dbReference type="EMBL" id="ANW97699.1"/>
    </source>
</evidence>